<organism evidence="4 7">
    <name type="scientific">Enterococcus faecium</name>
    <name type="common">Streptococcus faecium</name>
    <dbReference type="NCBI Taxonomy" id="1352"/>
    <lineage>
        <taxon>Bacteria</taxon>
        <taxon>Bacillati</taxon>
        <taxon>Bacillota</taxon>
        <taxon>Bacilli</taxon>
        <taxon>Lactobacillales</taxon>
        <taxon>Enterococcaceae</taxon>
        <taxon>Enterococcus</taxon>
    </lineage>
</organism>
<dbReference type="Proteomes" id="UP001260956">
    <property type="component" value="Unassembled WGS sequence"/>
</dbReference>
<reference evidence="1 8" key="3">
    <citation type="submission" date="2019-10" db="EMBL/GenBank/DDBJ databases">
        <title>Evolutionary dynamics of vancomycin-resistant Enterococcus faecium during gastrointestinal tract colonization and bloodstream infection in immunocompromised pediatric patients.</title>
        <authorList>
            <person name="Chilambi G.S."/>
            <person name="Nordstrom H.R."/>
            <person name="Evans D.R."/>
            <person name="Ferrolino J."/>
            <person name="Hayden R.T."/>
            <person name="Maron G.M."/>
            <person name="Vo A.N."/>
            <person name="Gilmore M.S."/>
            <person name="Wolf J."/>
            <person name="Rosch J.W."/>
            <person name="Van Tyne D."/>
        </authorList>
    </citation>
    <scope>NUCLEOTIDE SEQUENCE [LARGE SCALE GENOMIC DNA]</scope>
    <source>
        <strain evidence="1 8">VRECG27</strain>
    </source>
</reference>
<dbReference type="Proteomes" id="UP000183509">
    <property type="component" value="Unassembled WGS sequence"/>
</dbReference>
<dbReference type="Proteomes" id="UP000191171">
    <property type="component" value="Unassembled WGS sequence"/>
</dbReference>
<name>A0A132YZH4_ENTFC</name>
<evidence type="ECO:0000313" key="5">
    <source>
        <dbReference type="EMBL" id="SAM49896.1"/>
    </source>
</evidence>
<evidence type="ECO:0000313" key="6">
    <source>
        <dbReference type="Proteomes" id="UP000183509"/>
    </source>
</evidence>
<proteinExistence type="predicted"/>
<dbReference type="AlphaFoldDB" id="A0A132YZH4"/>
<gene>
    <name evidence="4" type="ORF">B1P95_06570</name>
    <name evidence="3" type="ORF">B1P95_17240</name>
    <name evidence="5" type="ORF">DTPHA_602114</name>
    <name evidence="1" type="ORF">GBM73_05460</name>
    <name evidence="2" type="ORF">P6Z85_10400</name>
</gene>
<dbReference type="EMBL" id="JARPTX010000037">
    <property type="protein sequence ID" value="MDT2370554.1"/>
    <property type="molecule type" value="Genomic_DNA"/>
</dbReference>
<reference evidence="5 6" key="1">
    <citation type="submission" date="2016-04" db="EMBL/GenBank/DDBJ databases">
        <authorList>
            <person name="Millard A."/>
        </authorList>
    </citation>
    <scope>NUCLEOTIDE SEQUENCE [LARGE SCALE GENOMIC DNA]</scope>
    <source>
        <strain evidence="5">Isolate 22</strain>
    </source>
</reference>
<dbReference type="EMBL" id="WEFP01000001">
    <property type="protein sequence ID" value="KAB7576790.1"/>
    <property type="molecule type" value="Genomic_DNA"/>
</dbReference>
<sequence>MKVYILAITEGTWMFPVGSGKIYKSKTAAYKAFEKYKKENGGGTNAKILVADNWHEEGERN</sequence>
<dbReference type="EMBL" id="MVGJ01000030">
    <property type="protein sequence ID" value="OOL82930.1"/>
    <property type="molecule type" value="Genomic_DNA"/>
</dbReference>
<dbReference type="EMBL" id="MVGJ01000406">
    <property type="protein sequence ID" value="OOL78070.1"/>
    <property type="molecule type" value="Genomic_DNA"/>
</dbReference>
<protein>
    <recommendedName>
        <fullName evidence="9">DUF2188 domain-containing protein</fullName>
    </recommendedName>
</protein>
<evidence type="ECO:0008006" key="9">
    <source>
        <dbReference type="Google" id="ProtNLM"/>
    </source>
</evidence>
<evidence type="ECO:0000313" key="7">
    <source>
        <dbReference type="Proteomes" id="UP000191171"/>
    </source>
</evidence>
<reference evidence="2" key="4">
    <citation type="submission" date="2023-03" db="EMBL/GenBank/DDBJ databases">
        <authorList>
            <person name="Shen W."/>
            <person name="Cai J."/>
        </authorList>
    </citation>
    <scope>NUCLEOTIDE SEQUENCE</scope>
    <source>
        <strain evidence="2">B1010-2</strain>
    </source>
</reference>
<evidence type="ECO:0000313" key="2">
    <source>
        <dbReference type="EMBL" id="MDT2370554.1"/>
    </source>
</evidence>
<reference evidence="4 7" key="2">
    <citation type="submission" date="2017-02" db="EMBL/GenBank/DDBJ databases">
        <title>Clonality and virulence of isolates of VRE in Hematopoietic Stem Cell Transplanted (HSCT) patients.</title>
        <authorList>
            <person name="Marchi A.P."/>
            <person name="Martins R.C."/>
            <person name="Marie S.K."/>
            <person name="Levin A.S."/>
            <person name="Costa S.F."/>
        </authorList>
    </citation>
    <scope>NUCLEOTIDE SEQUENCE [LARGE SCALE GENOMIC DNA]</scope>
    <source>
        <strain evidence="4 7">LIM1759</strain>
    </source>
</reference>
<accession>A0A132YZH4</accession>
<evidence type="ECO:0000313" key="4">
    <source>
        <dbReference type="EMBL" id="OOL82930.1"/>
    </source>
</evidence>
<evidence type="ECO:0000313" key="1">
    <source>
        <dbReference type="EMBL" id="KAB7576790.1"/>
    </source>
</evidence>
<evidence type="ECO:0000313" key="3">
    <source>
        <dbReference type="EMBL" id="OOL78070.1"/>
    </source>
</evidence>
<dbReference type="RefSeq" id="WP_002303025.1">
    <property type="nucleotide sequence ID" value="NZ_AP026655.1"/>
</dbReference>
<dbReference type="Proteomes" id="UP000469871">
    <property type="component" value="Unassembled WGS sequence"/>
</dbReference>
<comment type="caution">
    <text evidence="4">The sequence shown here is derived from an EMBL/GenBank/DDBJ whole genome shotgun (WGS) entry which is preliminary data.</text>
</comment>
<dbReference type="EMBL" id="FKLM01000043">
    <property type="protein sequence ID" value="SAM49896.1"/>
    <property type="molecule type" value="Genomic_DNA"/>
</dbReference>
<evidence type="ECO:0000313" key="8">
    <source>
        <dbReference type="Proteomes" id="UP000469871"/>
    </source>
</evidence>